<accession>A0A3P7KJG5</accession>
<protein>
    <submittedName>
        <fullName evidence="2">Uncharacterized protein</fullName>
    </submittedName>
</protein>
<keyword evidence="3" id="KW-1185">Reference proteome</keyword>
<dbReference type="Proteomes" id="UP000270094">
    <property type="component" value="Unassembled WGS sequence"/>
</dbReference>
<evidence type="ECO:0000313" key="2">
    <source>
        <dbReference type="EMBL" id="VDM71065.1"/>
    </source>
</evidence>
<evidence type="ECO:0000256" key="1">
    <source>
        <dbReference type="SAM" id="MobiDB-lite"/>
    </source>
</evidence>
<name>A0A3P7KJG5_STRVU</name>
<dbReference type="EMBL" id="UYYB01018676">
    <property type="protein sequence ID" value="VDM71065.1"/>
    <property type="molecule type" value="Genomic_DNA"/>
</dbReference>
<feature type="region of interest" description="Disordered" evidence="1">
    <location>
        <begin position="1"/>
        <end position="28"/>
    </location>
</feature>
<proteinExistence type="predicted"/>
<reference evidence="2 3" key="1">
    <citation type="submission" date="2018-11" db="EMBL/GenBank/DDBJ databases">
        <authorList>
            <consortium name="Pathogen Informatics"/>
        </authorList>
    </citation>
    <scope>NUCLEOTIDE SEQUENCE [LARGE SCALE GENOMIC DNA]</scope>
</reference>
<gene>
    <name evidence="2" type="ORF">SVUK_LOCUS6063</name>
</gene>
<evidence type="ECO:0000313" key="3">
    <source>
        <dbReference type="Proteomes" id="UP000270094"/>
    </source>
</evidence>
<organism evidence="2 3">
    <name type="scientific">Strongylus vulgaris</name>
    <name type="common">Blood worm</name>
    <dbReference type="NCBI Taxonomy" id="40348"/>
    <lineage>
        <taxon>Eukaryota</taxon>
        <taxon>Metazoa</taxon>
        <taxon>Ecdysozoa</taxon>
        <taxon>Nematoda</taxon>
        <taxon>Chromadorea</taxon>
        <taxon>Rhabditida</taxon>
        <taxon>Rhabditina</taxon>
        <taxon>Rhabditomorpha</taxon>
        <taxon>Strongyloidea</taxon>
        <taxon>Strongylidae</taxon>
        <taxon>Strongylus</taxon>
    </lineage>
</organism>
<sequence>MQLALHQDQGQLPDPDPHPVLDPLQEEETEVVVEWEDTDAVVSASVFIVFAASKLLDHLKESHTVSCCS</sequence>
<dbReference type="AlphaFoldDB" id="A0A3P7KJG5"/>